<evidence type="ECO:0000256" key="6">
    <source>
        <dbReference type="SAM" id="Phobius"/>
    </source>
</evidence>
<dbReference type="GeneID" id="92096910"/>
<proteinExistence type="inferred from homology"/>
<comment type="caution">
    <text evidence="9">The sequence shown here is derived from an EMBL/GenBank/DDBJ whole genome shotgun (WGS) entry which is preliminary data.</text>
</comment>
<evidence type="ECO:0000259" key="8">
    <source>
        <dbReference type="Pfam" id="PF20684"/>
    </source>
</evidence>
<dbReference type="Proteomes" id="UP001480595">
    <property type="component" value="Unassembled WGS sequence"/>
</dbReference>
<keyword evidence="3 6" id="KW-1133">Transmembrane helix</keyword>
<keyword evidence="10" id="KW-1185">Reference proteome</keyword>
<evidence type="ECO:0000256" key="5">
    <source>
        <dbReference type="ARBA" id="ARBA00038359"/>
    </source>
</evidence>
<keyword evidence="7" id="KW-0732">Signal</keyword>
<comment type="subcellular location">
    <subcellularLocation>
        <location evidence="1">Membrane</location>
        <topology evidence="1">Multi-pass membrane protein</topology>
    </subcellularLocation>
</comment>
<dbReference type="InterPro" id="IPR052337">
    <property type="entry name" value="SAT4-like"/>
</dbReference>
<feature type="chain" id="PRO_5047443205" description="Rhodopsin domain-containing protein" evidence="7">
    <location>
        <begin position="18"/>
        <end position="392"/>
    </location>
</feature>
<organism evidence="9 10">
    <name type="scientific">Apiospora phragmitis</name>
    <dbReference type="NCBI Taxonomy" id="2905665"/>
    <lineage>
        <taxon>Eukaryota</taxon>
        <taxon>Fungi</taxon>
        <taxon>Dikarya</taxon>
        <taxon>Ascomycota</taxon>
        <taxon>Pezizomycotina</taxon>
        <taxon>Sordariomycetes</taxon>
        <taxon>Xylariomycetidae</taxon>
        <taxon>Amphisphaeriales</taxon>
        <taxon>Apiosporaceae</taxon>
        <taxon>Apiospora</taxon>
    </lineage>
</organism>
<protein>
    <recommendedName>
        <fullName evidence="8">Rhodopsin domain-containing protein</fullName>
    </recommendedName>
</protein>
<evidence type="ECO:0000313" key="10">
    <source>
        <dbReference type="Proteomes" id="UP001480595"/>
    </source>
</evidence>
<keyword evidence="4 6" id="KW-0472">Membrane</keyword>
<feature type="transmembrane region" description="Helical" evidence="6">
    <location>
        <begin position="122"/>
        <end position="144"/>
    </location>
</feature>
<evidence type="ECO:0000313" key="9">
    <source>
        <dbReference type="EMBL" id="KAK8050708.1"/>
    </source>
</evidence>
<evidence type="ECO:0000256" key="4">
    <source>
        <dbReference type="ARBA" id="ARBA00023136"/>
    </source>
</evidence>
<dbReference type="RefSeq" id="XP_066712957.1">
    <property type="nucleotide sequence ID" value="XM_066863847.1"/>
</dbReference>
<keyword evidence="2 6" id="KW-0812">Transmembrane</keyword>
<dbReference type="InterPro" id="IPR049326">
    <property type="entry name" value="Rhodopsin_dom_fungi"/>
</dbReference>
<feature type="signal peptide" evidence="7">
    <location>
        <begin position="1"/>
        <end position="17"/>
    </location>
</feature>
<feature type="transmembrane region" description="Helical" evidence="6">
    <location>
        <begin position="165"/>
        <end position="185"/>
    </location>
</feature>
<dbReference type="EMBL" id="JAQQWL010000011">
    <property type="protein sequence ID" value="KAK8050708.1"/>
    <property type="molecule type" value="Genomic_DNA"/>
</dbReference>
<evidence type="ECO:0000256" key="7">
    <source>
        <dbReference type="SAM" id="SignalP"/>
    </source>
</evidence>
<dbReference type="PANTHER" id="PTHR33048:SF47">
    <property type="entry name" value="INTEGRAL MEMBRANE PROTEIN-RELATED"/>
    <property type="match status" value="1"/>
</dbReference>
<reference evidence="9 10" key="1">
    <citation type="submission" date="2023-01" db="EMBL/GenBank/DDBJ databases">
        <title>Analysis of 21 Apiospora genomes using comparative genomics revels a genus with tremendous synthesis potential of carbohydrate active enzymes and secondary metabolites.</title>
        <authorList>
            <person name="Sorensen T."/>
        </authorList>
    </citation>
    <scope>NUCLEOTIDE SEQUENCE [LARGE SCALE GENOMIC DNA]</scope>
    <source>
        <strain evidence="9 10">CBS 135458</strain>
    </source>
</reference>
<evidence type="ECO:0000256" key="3">
    <source>
        <dbReference type="ARBA" id="ARBA00022989"/>
    </source>
</evidence>
<dbReference type="Pfam" id="PF20684">
    <property type="entry name" value="Fung_rhodopsin"/>
    <property type="match status" value="1"/>
</dbReference>
<comment type="similarity">
    <text evidence="5">Belongs to the SAT4 family.</text>
</comment>
<feature type="domain" description="Rhodopsin" evidence="8">
    <location>
        <begin position="205"/>
        <end position="335"/>
    </location>
</feature>
<accession>A0ABR1TVY7</accession>
<dbReference type="PANTHER" id="PTHR33048">
    <property type="entry name" value="PTH11-LIKE INTEGRAL MEMBRANE PROTEIN (AFU_ORTHOLOGUE AFUA_5G11245)"/>
    <property type="match status" value="1"/>
</dbReference>
<name>A0ABR1TVY7_9PEZI</name>
<feature type="transmembrane region" description="Helical" evidence="6">
    <location>
        <begin position="267"/>
        <end position="286"/>
    </location>
</feature>
<sequence>MKVSLLVFVTATARVAASHGSISRVVQQRHAASQVSQHPRGLLPDGVTTTPPACALKCQVQFAPATFSSDPIQKVCSKQIVPEVSDKLKACLVRSCTVPELLQAKRLTAELSRKPQTDLGPMILAVIWATESISVIAVVLRVLARTALLETSRFEVNRWGWDDTTITVVLAASLVAEIIVSLVVVEGGYGKDVWMLTPSQITYGLKCWPVSYAWTWLAGQDQGTCWDYGASVTSHGALNMASDWIIFIMSIKNLVELNMKRAKKIVAIAVLAWGLGGSVCSVFRLIELVHATRADSQQGDNITLRLAKILMWSTAEFNSTLFCACMPTAVQVIRRIMYKADASYPRSHKLPYGQSDDNTGSQRTAITKASRRGHLSLKLTNISEVALDGIET</sequence>
<gene>
    <name evidence="9" type="ORF">PG994_012438</name>
</gene>
<evidence type="ECO:0000256" key="1">
    <source>
        <dbReference type="ARBA" id="ARBA00004141"/>
    </source>
</evidence>
<evidence type="ECO:0000256" key="2">
    <source>
        <dbReference type="ARBA" id="ARBA00022692"/>
    </source>
</evidence>